<reference evidence="5 6" key="1">
    <citation type="journal article" date="2023" name="Int. J. Syst. Evol. Microbiol.">
        <title>Arthrobacter mangrovi sp. nov., an actinobacterium isolated from the rhizosphere of a mangrove.</title>
        <authorList>
            <person name="Hamada M."/>
            <person name="Saitou S."/>
            <person name="Enomoto N."/>
            <person name="Nanri K."/>
            <person name="Hidaka K."/>
            <person name="Miura T."/>
            <person name="Tamura T."/>
        </authorList>
    </citation>
    <scope>NUCLEOTIDE SEQUENCE [LARGE SCALE GENOMIC DNA]</scope>
    <source>
        <strain evidence="5 6">NBRC 112813</strain>
    </source>
</reference>
<dbReference type="RefSeq" id="WP_264794009.1">
    <property type="nucleotide sequence ID" value="NZ_BRVS01000001.1"/>
</dbReference>
<organism evidence="5 6">
    <name type="scientific">Arthrobacter mangrovi</name>
    <dbReference type="NCBI Taxonomy" id="2966350"/>
    <lineage>
        <taxon>Bacteria</taxon>
        <taxon>Bacillati</taxon>
        <taxon>Actinomycetota</taxon>
        <taxon>Actinomycetes</taxon>
        <taxon>Micrococcales</taxon>
        <taxon>Micrococcaceae</taxon>
        <taxon>Arthrobacter</taxon>
    </lineage>
</organism>
<dbReference type="PANTHER" id="PTHR43537:SF5">
    <property type="entry name" value="UXU OPERON TRANSCRIPTIONAL REGULATOR"/>
    <property type="match status" value="1"/>
</dbReference>
<comment type="caution">
    <text evidence="5">The sequence shown here is derived from an EMBL/GenBank/DDBJ whole genome shotgun (WGS) entry which is preliminary data.</text>
</comment>
<dbReference type="EMBL" id="BRVS01000001">
    <property type="protein sequence ID" value="GLB65841.1"/>
    <property type="molecule type" value="Genomic_DNA"/>
</dbReference>
<accession>A0ABQ5MPC1</accession>
<evidence type="ECO:0000313" key="5">
    <source>
        <dbReference type="EMBL" id="GLB65841.1"/>
    </source>
</evidence>
<dbReference type="Gene3D" id="1.10.10.10">
    <property type="entry name" value="Winged helix-like DNA-binding domain superfamily/Winged helix DNA-binding domain"/>
    <property type="match status" value="1"/>
</dbReference>
<evidence type="ECO:0000256" key="2">
    <source>
        <dbReference type="ARBA" id="ARBA00023125"/>
    </source>
</evidence>
<evidence type="ECO:0000313" key="6">
    <source>
        <dbReference type="Proteomes" id="UP001209654"/>
    </source>
</evidence>
<dbReference type="SUPFAM" id="SSF46785">
    <property type="entry name" value="Winged helix' DNA-binding domain"/>
    <property type="match status" value="1"/>
</dbReference>
<evidence type="ECO:0000256" key="3">
    <source>
        <dbReference type="ARBA" id="ARBA00023163"/>
    </source>
</evidence>
<dbReference type="PANTHER" id="PTHR43537">
    <property type="entry name" value="TRANSCRIPTIONAL REGULATOR, GNTR FAMILY"/>
    <property type="match status" value="1"/>
</dbReference>
<dbReference type="InterPro" id="IPR036390">
    <property type="entry name" value="WH_DNA-bd_sf"/>
</dbReference>
<dbReference type="InterPro" id="IPR008920">
    <property type="entry name" value="TF_FadR/GntR_C"/>
</dbReference>
<evidence type="ECO:0000256" key="1">
    <source>
        <dbReference type="ARBA" id="ARBA00023015"/>
    </source>
</evidence>
<dbReference type="CDD" id="cd07377">
    <property type="entry name" value="WHTH_GntR"/>
    <property type="match status" value="1"/>
</dbReference>
<keyword evidence="2" id="KW-0238">DNA-binding</keyword>
<dbReference type="InterPro" id="IPR011711">
    <property type="entry name" value="GntR_C"/>
</dbReference>
<dbReference type="Pfam" id="PF00392">
    <property type="entry name" value="GntR"/>
    <property type="match status" value="1"/>
</dbReference>
<dbReference type="Proteomes" id="UP001209654">
    <property type="component" value="Unassembled WGS sequence"/>
</dbReference>
<dbReference type="Pfam" id="PF07729">
    <property type="entry name" value="FCD"/>
    <property type="match status" value="1"/>
</dbReference>
<dbReference type="PROSITE" id="PS50949">
    <property type="entry name" value="HTH_GNTR"/>
    <property type="match status" value="1"/>
</dbReference>
<name>A0ABQ5MPC1_9MICC</name>
<evidence type="ECO:0000259" key="4">
    <source>
        <dbReference type="PROSITE" id="PS50949"/>
    </source>
</evidence>
<sequence length="253" mass="27923">MASPPVLQSQIYRSLPEMERSEAIVRRISTAISLGMLRVGERLPAESELSEMFGVAGATLREALAALRDQGVVETRRGRSGGTFVVKSPATQAEQLRRYLQETSIADLRDLGDEQTAVASAAARLACDRAHPNDLDRLEQLARGLDRADSPEGRARADSRFHIELAVVAQSPRLTAQEIRLQAEVGQLLWTPLAGIFDSAAAAREHLEIVSAVRADDPDRAQRLVHEHIRRNTYHLIDTKLTLTHAGDEEEIR</sequence>
<keyword evidence="3" id="KW-0804">Transcription</keyword>
<dbReference type="PRINTS" id="PR00035">
    <property type="entry name" value="HTHGNTR"/>
</dbReference>
<keyword evidence="1" id="KW-0805">Transcription regulation</keyword>
<gene>
    <name evidence="5" type="ORF">AHIS1636_02800</name>
</gene>
<dbReference type="SUPFAM" id="SSF48008">
    <property type="entry name" value="GntR ligand-binding domain-like"/>
    <property type="match status" value="1"/>
</dbReference>
<protein>
    <submittedName>
        <fullName evidence="5">GntR family transcriptional regulator</fullName>
    </submittedName>
</protein>
<dbReference type="Gene3D" id="1.20.120.530">
    <property type="entry name" value="GntR ligand-binding domain-like"/>
    <property type="match status" value="1"/>
</dbReference>
<keyword evidence="6" id="KW-1185">Reference proteome</keyword>
<feature type="domain" description="HTH gntR-type" evidence="4">
    <location>
        <begin position="18"/>
        <end position="88"/>
    </location>
</feature>
<proteinExistence type="predicted"/>
<dbReference type="InterPro" id="IPR036388">
    <property type="entry name" value="WH-like_DNA-bd_sf"/>
</dbReference>
<dbReference type="InterPro" id="IPR000524">
    <property type="entry name" value="Tscrpt_reg_HTH_GntR"/>
</dbReference>
<dbReference type="SMART" id="SM00895">
    <property type="entry name" value="FCD"/>
    <property type="match status" value="1"/>
</dbReference>
<dbReference type="SMART" id="SM00345">
    <property type="entry name" value="HTH_GNTR"/>
    <property type="match status" value="1"/>
</dbReference>